<evidence type="ECO:0000313" key="2">
    <source>
        <dbReference type="EMBL" id="KGQ21048.1"/>
    </source>
</evidence>
<sequence>MDANALAQRLSLLGVAGYAFFFLLRPSPEGLALSLGLALGGAGLAYRERPFPVPLFLGLFLLILALQLWRGEPLFFLLGGGLGLGLPYLAWRLRRPAR</sequence>
<name>A0A0A2WMM6_THEFI</name>
<dbReference type="PATRIC" id="fig|276.5.peg.2153"/>
<evidence type="ECO:0000313" key="3">
    <source>
        <dbReference type="Proteomes" id="UP000030364"/>
    </source>
</evidence>
<feature type="transmembrane region" description="Helical" evidence="1">
    <location>
        <begin position="53"/>
        <end position="69"/>
    </location>
</feature>
<protein>
    <submittedName>
        <fullName evidence="2">Uncharacterized protein</fullName>
    </submittedName>
</protein>
<organism evidence="2 3">
    <name type="scientific">Thermus filiformis</name>
    <dbReference type="NCBI Taxonomy" id="276"/>
    <lineage>
        <taxon>Bacteria</taxon>
        <taxon>Thermotogati</taxon>
        <taxon>Deinococcota</taxon>
        <taxon>Deinococci</taxon>
        <taxon>Thermales</taxon>
        <taxon>Thermaceae</taxon>
        <taxon>Thermus</taxon>
    </lineage>
</organism>
<dbReference type="AlphaFoldDB" id="A0A0A2WMM6"/>
<dbReference type="EMBL" id="JPSL02000040">
    <property type="protein sequence ID" value="KGQ21048.1"/>
    <property type="molecule type" value="Genomic_DNA"/>
</dbReference>
<keyword evidence="3" id="KW-1185">Reference proteome</keyword>
<dbReference type="Proteomes" id="UP000030364">
    <property type="component" value="Unassembled WGS sequence"/>
</dbReference>
<keyword evidence="1" id="KW-1133">Transmembrane helix</keyword>
<dbReference type="RefSeq" id="WP_038067117.1">
    <property type="nucleotide sequence ID" value="NZ_JPSL02000040.1"/>
</dbReference>
<evidence type="ECO:0000256" key="1">
    <source>
        <dbReference type="SAM" id="Phobius"/>
    </source>
</evidence>
<keyword evidence="1" id="KW-0812">Transmembrane</keyword>
<accession>A0A0A2WMM6</accession>
<reference evidence="2 3" key="1">
    <citation type="journal article" date="2015" name="Genome Announc.">
        <title>Draft Genome Sequence of the Thermophile Thermus filiformis ATCC 43280, Producer of Carotenoid-(Di)glucoside-Branched Fatty Acid (Di)esters and Source of Hyperthermostable Enzymes of Biotechnological Interest.</title>
        <authorList>
            <person name="Mandelli F."/>
            <person name="Oliveira Ramires B."/>
            <person name="Couger M.B."/>
            <person name="Paixao D.A."/>
            <person name="Camilo C.M."/>
            <person name="Polikarpov I."/>
            <person name="Prade R."/>
            <person name="Riano-Pachon D.M."/>
            <person name="Squina F.M."/>
        </authorList>
    </citation>
    <scope>NUCLEOTIDE SEQUENCE [LARGE SCALE GENOMIC DNA]</scope>
    <source>
        <strain evidence="2 3">ATCC 43280</strain>
    </source>
</reference>
<keyword evidence="1" id="KW-0472">Membrane</keyword>
<feature type="transmembrane region" description="Helical" evidence="1">
    <location>
        <begin position="75"/>
        <end position="93"/>
    </location>
</feature>
<proteinExistence type="predicted"/>
<comment type="caution">
    <text evidence="2">The sequence shown here is derived from an EMBL/GenBank/DDBJ whole genome shotgun (WGS) entry which is preliminary data.</text>
</comment>
<dbReference type="STRING" id="276.THFILI_08700"/>
<gene>
    <name evidence="2" type="ORF">THFILI_08700</name>
</gene>